<feature type="compositionally biased region" description="Low complexity" evidence="1">
    <location>
        <begin position="144"/>
        <end position="154"/>
    </location>
</feature>
<dbReference type="EMBL" id="MCFE01000082">
    <property type="protein sequence ID" value="ORY00504.1"/>
    <property type="molecule type" value="Genomic_DNA"/>
</dbReference>
<evidence type="ECO:0000256" key="2">
    <source>
        <dbReference type="SAM" id="SignalP"/>
    </source>
</evidence>
<proteinExistence type="predicted"/>
<feature type="signal peptide" evidence="2">
    <location>
        <begin position="1"/>
        <end position="20"/>
    </location>
</feature>
<evidence type="ECO:0000313" key="4">
    <source>
        <dbReference type="Proteomes" id="UP000193498"/>
    </source>
</evidence>
<feature type="chain" id="PRO_5012350015" evidence="2">
    <location>
        <begin position="21"/>
        <end position="207"/>
    </location>
</feature>
<feature type="region of interest" description="Disordered" evidence="1">
    <location>
        <begin position="144"/>
        <end position="207"/>
    </location>
</feature>
<dbReference type="AlphaFoldDB" id="A0A1Y1YRQ6"/>
<comment type="caution">
    <text evidence="3">The sequence shown here is derived from an EMBL/GenBank/DDBJ whole genome shotgun (WGS) entry which is preliminary data.</text>
</comment>
<gene>
    <name evidence="3" type="ORF">K493DRAFT_298863</name>
</gene>
<organism evidence="3 4">
    <name type="scientific">Basidiobolus meristosporus CBS 931.73</name>
    <dbReference type="NCBI Taxonomy" id="1314790"/>
    <lineage>
        <taxon>Eukaryota</taxon>
        <taxon>Fungi</taxon>
        <taxon>Fungi incertae sedis</taxon>
        <taxon>Zoopagomycota</taxon>
        <taxon>Entomophthoromycotina</taxon>
        <taxon>Basidiobolomycetes</taxon>
        <taxon>Basidiobolales</taxon>
        <taxon>Basidiobolaceae</taxon>
        <taxon>Basidiobolus</taxon>
    </lineage>
</organism>
<reference evidence="3 4" key="1">
    <citation type="submission" date="2016-07" db="EMBL/GenBank/DDBJ databases">
        <title>Pervasive Adenine N6-methylation of Active Genes in Fungi.</title>
        <authorList>
            <consortium name="DOE Joint Genome Institute"/>
            <person name="Mondo S.J."/>
            <person name="Dannebaum R.O."/>
            <person name="Kuo R.C."/>
            <person name="Labutti K."/>
            <person name="Haridas S."/>
            <person name="Kuo A."/>
            <person name="Salamov A."/>
            <person name="Ahrendt S.R."/>
            <person name="Lipzen A."/>
            <person name="Sullivan W."/>
            <person name="Andreopoulos W.B."/>
            <person name="Clum A."/>
            <person name="Lindquist E."/>
            <person name="Daum C."/>
            <person name="Ramamoorthy G.K."/>
            <person name="Gryganskyi A."/>
            <person name="Culley D."/>
            <person name="Magnuson J.K."/>
            <person name="James T.Y."/>
            <person name="O'Malley M.A."/>
            <person name="Stajich J.E."/>
            <person name="Spatafora J.W."/>
            <person name="Visel A."/>
            <person name="Grigoriev I.V."/>
        </authorList>
    </citation>
    <scope>NUCLEOTIDE SEQUENCE [LARGE SCALE GENOMIC DNA]</scope>
    <source>
        <strain evidence="3 4">CBS 931.73</strain>
    </source>
</reference>
<feature type="compositionally biased region" description="Polar residues" evidence="1">
    <location>
        <begin position="174"/>
        <end position="192"/>
    </location>
</feature>
<keyword evidence="2" id="KW-0732">Signal</keyword>
<name>A0A1Y1YRQ6_9FUNG</name>
<dbReference type="InParanoid" id="A0A1Y1YRQ6"/>
<protein>
    <submittedName>
        <fullName evidence="3">Uncharacterized protein</fullName>
    </submittedName>
</protein>
<dbReference type="Proteomes" id="UP000193498">
    <property type="component" value="Unassembled WGS sequence"/>
</dbReference>
<evidence type="ECO:0000256" key="1">
    <source>
        <dbReference type="SAM" id="MobiDB-lite"/>
    </source>
</evidence>
<sequence length="207" mass="22915">MITPTLFSLVAICELLNVSALTVPSRVYSEYEIEPTWSTTWTNKPSKTPGWTTTWTSARPARTKSWSRTWDNTAPTEIAEDHPGGLHTFWTSSWTSSWTSAPEPSIWNANSRHSWAYSPAPLSDSPVAWTSSWSYHTESTTSWTTSSSAAAPTSGDVGSDMEVGPNPQPELACSYSTKPTSWTTTNQPTSWYVSYPPTPGPTYEYRS</sequence>
<keyword evidence="4" id="KW-1185">Reference proteome</keyword>
<evidence type="ECO:0000313" key="3">
    <source>
        <dbReference type="EMBL" id="ORY00504.1"/>
    </source>
</evidence>
<accession>A0A1Y1YRQ6</accession>